<name>A0A1R2D063_9CILI</name>
<evidence type="ECO:0000313" key="4">
    <source>
        <dbReference type="Proteomes" id="UP000187209"/>
    </source>
</evidence>
<sequence length="146" mass="16968">MDEFNVEVSSLKHNFWQILNLSKQLLARNDVLKAKLREQEKCFEWKITEMQKTIDDLKRKNNILQKKIANEEDGVSVVSKDYEDVVKGSLSQVSPRESYEMYKNSEQVNMKLRDTSSNNAGEGENHDEEDDEENYSESDKNSVNSV</sequence>
<evidence type="ECO:0000256" key="2">
    <source>
        <dbReference type="SAM" id="MobiDB-lite"/>
    </source>
</evidence>
<dbReference type="EMBL" id="MPUH01000023">
    <property type="protein sequence ID" value="OMJ94610.1"/>
    <property type="molecule type" value="Genomic_DNA"/>
</dbReference>
<organism evidence="3 4">
    <name type="scientific">Stentor coeruleus</name>
    <dbReference type="NCBI Taxonomy" id="5963"/>
    <lineage>
        <taxon>Eukaryota</taxon>
        <taxon>Sar</taxon>
        <taxon>Alveolata</taxon>
        <taxon>Ciliophora</taxon>
        <taxon>Postciliodesmatophora</taxon>
        <taxon>Heterotrichea</taxon>
        <taxon>Heterotrichida</taxon>
        <taxon>Stentoridae</taxon>
        <taxon>Stentor</taxon>
    </lineage>
</organism>
<evidence type="ECO:0000313" key="3">
    <source>
        <dbReference type="EMBL" id="OMJ94610.1"/>
    </source>
</evidence>
<protein>
    <submittedName>
        <fullName evidence="3">Uncharacterized protein</fullName>
    </submittedName>
</protein>
<gene>
    <name evidence="3" type="ORF">SteCoe_2094</name>
</gene>
<keyword evidence="1" id="KW-0175">Coiled coil</keyword>
<keyword evidence="4" id="KW-1185">Reference proteome</keyword>
<dbReference type="Proteomes" id="UP000187209">
    <property type="component" value="Unassembled WGS sequence"/>
</dbReference>
<reference evidence="3 4" key="1">
    <citation type="submission" date="2016-11" db="EMBL/GenBank/DDBJ databases">
        <title>The macronuclear genome of Stentor coeruleus: a giant cell with tiny introns.</title>
        <authorList>
            <person name="Slabodnick M."/>
            <person name="Ruby J.G."/>
            <person name="Reiff S.B."/>
            <person name="Swart E.C."/>
            <person name="Gosai S."/>
            <person name="Prabakaran S."/>
            <person name="Witkowska E."/>
            <person name="Larue G.E."/>
            <person name="Fisher S."/>
            <person name="Freeman R.M."/>
            <person name="Gunawardena J."/>
            <person name="Chu W."/>
            <person name="Stover N.A."/>
            <person name="Gregory B.D."/>
            <person name="Nowacki M."/>
            <person name="Derisi J."/>
            <person name="Roy S.W."/>
            <person name="Marshall W.F."/>
            <person name="Sood P."/>
        </authorList>
    </citation>
    <scope>NUCLEOTIDE SEQUENCE [LARGE SCALE GENOMIC DNA]</scope>
    <source>
        <strain evidence="3">WM001</strain>
    </source>
</reference>
<comment type="caution">
    <text evidence="3">The sequence shown here is derived from an EMBL/GenBank/DDBJ whole genome shotgun (WGS) entry which is preliminary data.</text>
</comment>
<evidence type="ECO:0000256" key="1">
    <source>
        <dbReference type="SAM" id="Coils"/>
    </source>
</evidence>
<dbReference type="AlphaFoldDB" id="A0A1R2D063"/>
<accession>A0A1R2D063</accession>
<proteinExistence type="predicted"/>
<feature type="coiled-coil region" evidence="1">
    <location>
        <begin position="47"/>
        <end position="74"/>
    </location>
</feature>
<feature type="compositionally biased region" description="Acidic residues" evidence="2">
    <location>
        <begin position="125"/>
        <end position="136"/>
    </location>
</feature>
<feature type="region of interest" description="Disordered" evidence="2">
    <location>
        <begin position="89"/>
        <end position="146"/>
    </location>
</feature>